<dbReference type="EMBL" id="KV875096">
    <property type="protein sequence ID" value="OIW30953.1"/>
    <property type="molecule type" value="Genomic_DNA"/>
</dbReference>
<evidence type="ECO:0000313" key="1">
    <source>
        <dbReference type="EMBL" id="OIW30953.1"/>
    </source>
</evidence>
<dbReference type="InterPro" id="IPR038718">
    <property type="entry name" value="SNF2-like_sf"/>
</dbReference>
<proteinExistence type="predicted"/>
<dbReference type="AlphaFoldDB" id="A0A1J7JCB4"/>
<reference evidence="1 2" key="1">
    <citation type="submission" date="2016-10" db="EMBL/GenBank/DDBJ databases">
        <title>Draft genome sequence of Coniochaeta ligniaria NRRL30616, a lignocellulolytic fungus for bioabatement of inhibitors in plant biomass hydrolysates.</title>
        <authorList>
            <consortium name="DOE Joint Genome Institute"/>
            <person name="Jimenez D.J."/>
            <person name="Hector R.E."/>
            <person name="Riley R."/>
            <person name="Sun H."/>
            <person name="Grigoriev I.V."/>
            <person name="Van Elsas J.D."/>
            <person name="Nichols N.N."/>
        </authorList>
    </citation>
    <scope>NUCLEOTIDE SEQUENCE [LARGE SCALE GENOMIC DNA]</scope>
    <source>
        <strain evidence="1 2">NRRL 30616</strain>
    </source>
</reference>
<dbReference type="OrthoDB" id="5242670at2759"/>
<evidence type="ECO:0000313" key="2">
    <source>
        <dbReference type="Proteomes" id="UP000182658"/>
    </source>
</evidence>
<gene>
    <name evidence="1" type="ORF">CONLIGDRAFT_668829</name>
</gene>
<dbReference type="Gene3D" id="3.40.50.10810">
    <property type="entry name" value="Tandem AAA-ATPase domain"/>
    <property type="match status" value="1"/>
</dbReference>
<accession>A0A1J7JCB4</accession>
<name>A0A1J7JCB4_9PEZI</name>
<organism evidence="1 2">
    <name type="scientific">Coniochaeta ligniaria NRRL 30616</name>
    <dbReference type="NCBI Taxonomy" id="1408157"/>
    <lineage>
        <taxon>Eukaryota</taxon>
        <taxon>Fungi</taxon>
        <taxon>Dikarya</taxon>
        <taxon>Ascomycota</taxon>
        <taxon>Pezizomycotina</taxon>
        <taxon>Sordariomycetes</taxon>
        <taxon>Sordariomycetidae</taxon>
        <taxon>Coniochaetales</taxon>
        <taxon>Coniochaetaceae</taxon>
        <taxon>Coniochaeta</taxon>
    </lineage>
</organism>
<protein>
    <submittedName>
        <fullName evidence="1">Uncharacterized protein</fullName>
    </submittedName>
</protein>
<keyword evidence="2" id="KW-1185">Reference proteome</keyword>
<sequence>MDGAKSLGEYLVLDEAHAIKNTTSQTYEAIKVLRTRCNTCVIRLRFSFSYKNPELLRQGRDVNQQPSLPCVRNRNMSAPTTLGFRSAAFGHGLMRGVHVMKAHEENTGVPLASSLQQFRAKVDDAVHASAEQSQLFKLAQSEFVKLQLCLEDLRSQIETCRWKIEYPDMGKDGLVPSAGPYQILHLYCQLLDQGRHSQAPRVSVSS</sequence>
<dbReference type="Proteomes" id="UP000182658">
    <property type="component" value="Unassembled WGS sequence"/>
</dbReference>
<dbReference type="InParanoid" id="A0A1J7JCB4"/>